<proteinExistence type="predicted"/>
<evidence type="ECO:0000313" key="2">
    <source>
        <dbReference type="EMBL" id="GBO40273.1"/>
    </source>
</evidence>
<accession>A0A4Y2WS81</accession>
<dbReference type="Proteomes" id="UP000499080">
    <property type="component" value="Unassembled WGS sequence"/>
</dbReference>
<protein>
    <submittedName>
        <fullName evidence="2">Uncharacterized protein</fullName>
    </submittedName>
</protein>
<feature type="region of interest" description="Disordered" evidence="1">
    <location>
        <begin position="83"/>
        <end position="128"/>
    </location>
</feature>
<name>A0A4Y2WS81_ARAVE</name>
<dbReference type="AlphaFoldDB" id="A0A4Y2WS81"/>
<reference evidence="2 3" key="1">
    <citation type="journal article" date="2019" name="Sci. Rep.">
        <title>Orb-weaving spider Araneus ventricosus genome elucidates the spidroin gene catalogue.</title>
        <authorList>
            <person name="Kono N."/>
            <person name="Nakamura H."/>
            <person name="Ohtoshi R."/>
            <person name="Moran D.A.P."/>
            <person name="Shinohara A."/>
            <person name="Yoshida Y."/>
            <person name="Fujiwara M."/>
            <person name="Mori M."/>
            <person name="Tomita M."/>
            <person name="Arakawa K."/>
        </authorList>
    </citation>
    <scope>NUCLEOTIDE SEQUENCE [LARGE SCALE GENOMIC DNA]</scope>
</reference>
<keyword evidence="3" id="KW-1185">Reference proteome</keyword>
<dbReference type="EMBL" id="BGPR01065457">
    <property type="protein sequence ID" value="GBO40273.1"/>
    <property type="molecule type" value="Genomic_DNA"/>
</dbReference>
<sequence>MESNEPFCRSRYGGQRICAAGHHSFAPPTDLHRSRGRFRLFQTRLALLRTGAGVESRRRARGQREGGDLRALPRQGALLLLPAGAQGTPLPPLHLQQEGADPLLRRPHPCHHSQDSHSGNSETPFISC</sequence>
<feature type="compositionally biased region" description="Polar residues" evidence="1">
    <location>
        <begin position="116"/>
        <end position="128"/>
    </location>
</feature>
<organism evidence="2 3">
    <name type="scientific">Araneus ventricosus</name>
    <name type="common">Orbweaver spider</name>
    <name type="synonym">Epeira ventricosa</name>
    <dbReference type="NCBI Taxonomy" id="182803"/>
    <lineage>
        <taxon>Eukaryota</taxon>
        <taxon>Metazoa</taxon>
        <taxon>Ecdysozoa</taxon>
        <taxon>Arthropoda</taxon>
        <taxon>Chelicerata</taxon>
        <taxon>Arachnida</taxon>
        <taxon>Araneae</taxon>
        <taxon>Araneomorphae</taxon>
        <taxon>Entelegynae</taxon>
        <taxon>Araneoidea</taxon>
        <taxon>Araneidae</taxon>
        <taxon>Araneus</taxon>
    </lineage>
</organism>
<gene>
    <name evidence="2" type="ORF">AVEN_140961_1</name>
</gene>
<comment type="caution">
    <text evidence="2">The sequence shown here is derived from an EMBL/GenBank/DDBJ whole genome shotgun (WGS) entry which is preliminary data.</text>
</comment>
<evidence type="ECO:0000256" key="1">
    <source>
        <dbReference type="SAM" id="MobiDB-lite"/>
    </source>
</evidence>
<evidence type="ECO:0000313" key="3">
    <source>
        <dbReference type="Proteomes" id="UP000499080"/>
    </source>
</evidence>